<reference evidence="1 2" key="1">
    <citation type="journal article" date="2018" name="Syst. Appl. Microbiol.">
        <title>Flavobacterium circumlabens sp. nov. and Flavobacterium cupreum sp. nov., two psychrotrophic species isolated from Antarctic environmental samples.</title>
        <authorList>
            <person name="Kralova S."/>
            <person name="Busse H.J."/>
            <person name="Svec P."/>
            <person name="Maslanova I."/>
            <person name="Stankova E."/>
            <person name="Bartak M."/>
            <person name="Sedlacek I."/>
        </authorList>
    </citation>
    <scope>NUCLEOTIDE SEQUENCE [LARGE SCALE GENOMIC DNA]</scope>
    <source>
        <strain evidence="1 2">CCM 8828</strain>
    </source>
</reference>
<protein>
    <submittedName>
        <fullName evidence="1">Uncharacterized protein</fullName>
    </submittedName>
</protein>
<dbReference type="AlphaFoldDB" id="A0A4Y7U4S2"/>
<comment type="caution">
    <text evidence="1">The sequence shown here is derived from an EMBL/GenBank/DDBJ whole genome shotgun (WGS) entry which is preliminary data.</text>
</comment>
<proteinExistence type="predicted"/>
<organism evidence="1 2">
    <name type="scientific">Flavobacterium circumlabens</name>
    <dbReference type="NCBI Taxonomy" id="2133765"/>
    <lineage>
        <taxon>Bacteria</taxon>
        <taxon>Pseudomonadati</taxon>
        <taxon>Bacteroidota</taxon>
        <taxon>Flavobacteriia</taxon>
        <taxon>Flavobacteriales</taxon>
        <taxon>Flavobacteriaceae</taxon>
        <taxon>Flavobacterium</taxon>
    </lineage>
</organism>
<gene>
    <name evidence="1" type="ORF">D0809_25580</name>
</gene>
<evidence type="ECO:0000313" key="2">
    <source>
        <dbReference type="Proteomes" id="UP000298340"/>
    </source>
</evidence>
<dbReference type="EMBL" id="QWDN01000241">
    <property type="protein sequence ID" value="TEB41426.1"/>
    <property type="molecule type" value="Genomic_DNA"/>
</dbReference>
<dbReference type="Proteomes" id="UP000298340">
    <property type="component" value="Unassembled WGS sequence"/>
</dbReference>
<accession>A0A4Y7U4S2</accession>
<sequence length="78" mass="9353">MGLHIFNSRKLVQFVANKNPFNLLIRGKKTHANPLKSVGITFFVKVFLSYILQKYLFCKLLILKRYLWNYVISNTFWR</sequence>
<name>A0A4Y7U4S2_9FLAO</name>
<evidence type="ECO:0000313" key="1">
    <source>
        <dbReference type="EMBL" id="TEB41426.1"/>
    </source>
</evidence>